<reference evidence="2" key="1">
    <citation type="submission" date="2016-12" db="EMBL/GenBank/DDBJ databases">
        <authorList>
            <person name="Le Fleche-Mateos A."/>
        </authorList>
    </citation>
    <scope>NUCLEOTIDE SEQUENCE</scope>
    <source>
        <strain evidence="2">213</strain>
    </source>
</reference>
<dbReference type="PANTHER" id="PTHR30632:SF0">
    <property type="entry name" value="SULFATE-BINDING PROTEIN"/>
    <property type="match status" value="1"/>
</dbReference>
<proteinExistence type="predicted"/>
<reference evidence="1" key="3">
    <citation type="submission" date="2020-11" db="EMBL/GenBank/DDBJ databases">
        <authorList>
            <person name="Lee S.D."/>
        </authorList>
    </citation>
    <scope>NUCLEOTIDE SEQUENCE</scope>
    <source>
        <strain evidence="1">SAP-2</strain>
    </source>
</reference>
<keyword evidence="3" id="KW-1185">Reference proteome</keyword>
<dbReference type="EMBL" id="JADMKS010000011">
    <property type="protein sequence ID" value="MBF6639452.1"/>
    <property type="molecule type" value="Genomic_DNA"/>
</dbReference>
<dbReference type="AlphaFoldDB" id="A0AA40X725"/>
<reference evidence="1" key="4">
    <citation type="submission" date="2022-09" db="EMBL/GenBank/DDBJ databases">
        <title>Rouxiella aceris sp. nov., isolated from tree sap and emended description of the genus Rhouxiella.</title>
        <authorList>
            <person name="Kim I.S."/>
        </authorList>
    </citation>
    <scope>NUCLEOTIDE SEQUENCE</scope>
    <source>
        <strain evidence="1">SAP-2</strain>
    </source>
</reference>
<evidence type="ECO:0000313" key="3">
    <source>
        <dbReference type="Proteomes" id="UP000192722"/>
    </source>
</evidence>
<dbReference type="GO" id="GO:0015689">
    <property type="term" value="P:molybdate ion transport"/>
    <property type="evidence" value="ECO:0007669"/>
    <property type="project" value="TreeGrafter"/>
</dbReference>
<evidence type="ECO:0000313" key="1">
    <source>
        <dbReference type="EMBL" id="MBF6639452.1"/>
    </source>
</evidence>
<accession>A0AA40X725</accession>
<comment type="caution">
    <text evidence="1">The sequence shown here is derived from an EMBL/GenBank/DDBJ whole genome shotgun (WGS) entry which is preliminary data.</text>
</comment>
<dbReference type="Pfam" id="PF13531">
    <property type="entry name" value="SBP_bac_11"/>
    <property type="match status" value="1"/>
</dbReference>
<dbReference type="NCBIfam" id="NF002918">
    <property type="entry name" value="PRK03537.1-4"/>
    <property type="match status" value="1"/>
</dbReference>
<gene>
    <name evidence="2" type="ORF">BS639_11705</name>
    <name evidence="1" type="ORF">ITX54_22570</name>
</gene>
<sequence length="250" mass="27348">MTTSSLKVLAAGSLRSVWQPLMQRFTRETGVSVETQFGPAGLLRQRIEQGENVDFFASANVAHPQRLKTLGLAQRVETFTSNRLCLTARRSVAETHASWIALLSDPALRLGTSTPLADPSGDYTWQLFETIEKRHPGLGETLRHCALPLVGGPTSQSVPAGELAAAWLINGGQCDLFIGYASYARRLAQCETLRVIEIPEDYNIRANYAFAQCSASASPLADFMLSAAAQEYLQQQGFGERDHSLSFNAR</sequence>
<dbReference type="EMBL" id="MRWD01000024">
    <property type="protein sequence ID" value="ORJ21139.1"/>
    <property type="molecule type" value="Genomic_DNA"/>
</dbReference>
<evidence type="ECO:0000313" key="2">
    <source>
        <dbReference type="EMBL" id="ORJ21139.1"/>
    </source>
</evidence>
<dbReference type="SUPFAM" id="SSF53850">
    <property type="entry name" value="Periplasmic binding protein-like II"/>
    <property type="match status" value="1"/>
</dbReference>
<protein>
    <submittedName>
        <fullName evidence="1">Molybdate ABC transporter substrate-binding protein</fullName>
    </submittedName>
    <submittedName>
        <fullName evidence="2">Molybdenum ABC transporter substrate-binding protein</fullName>
    </submittedName>
</protein>
<dbReference type="Gene3D" id="3.40.190.10">
    <property type="entry name" value="Periplasmic binding protein-like II"/>
    <property type="match status" value="2"/>
</dbReference>
<dbReference type="RefSeq" id="WP_084983151.1">
    <property type="nucleotide sequence ID" value="NZ_CBCSCF010000007.1"/>
</dbReference>
<name>A0AA40X725_9GAMM</name>
<reference evidence="2 3" key="2">
    <citation type="journal article" date="2017" name="Int. J. Syst. Evol. Microbiol.">
        <title>Rouxiella badensis sp. nov. and Rouxiella silvae sp. nov. isolated from peat bog soil in Germany and emendation of the genus description.</title>
        <authorList>
            <person name="Le Fleche-Mateos A."/>
            <person name="Kugler J.H."/>
            <person name="Hansen S.H."/>
            <person name="Syldatk C."/>
            <person name="Hausmann R."/>
            <person name="Lomprez F."/>
            <person name="Vandenbogaert M."/>
            <person name="Manuguerra J.C."/>
            <person name="Grimont P.A."/>
        </authorList>
    </citation>
    <scope>NUCLEOTIDE SEQUENCE [LARGE SCALE GENOMIC DNA]</scope>
    <source>
        <strain evidence="2 3">213</strain>
    </source>
</reference>
<dbReference type="GO" id="GO:0030973">
    <property type="term" value="F:molybdate ion binding"/>
    <property type="evidence" value="ECO:0007669"/>
    <property type="project" value="TreeGrafter"/>
</dbReference>
<evidence type="ECO:0000313" key="4">
    <source>
        <dbReference type="Proteomes" id="UP000705283"/>
    </source>
</evidence>
<dbReference type="InterPro" id="IPR050682">
    <property type="entry name" value="ModA/WtpA"/>
</dbReference>
<dbReference type="Proteomes" id="UP000192722">
    <property type="component" value="Unassembled WGS sequence"/>
</dbReference>
<dbReference type="Proteomes" id="UP000705283">
    <property type="component" value="Unassembled WGS sequence"/>
</dbReference>
<dbReference type="PANTHER" id="PTHR30632">
    <property type="entry name" value="MOLYBDATE-BINDING PERIPLASMIC PROTEIN"/>
    <property type="match status" value="1"/>
</dbReference>
<organism evidence="1 4">
    <name type="scientific">Rouxiella silvae</name>
    <dbReference type="NCBI Taxonomy" id="1646373"/>
    <lineage>
        <taxon>Bacteria</taxon>
        <taxon>Pseudomonadati</taxon>
        <taxon>Pseudomonadota</taxon>
        <taxon>Gammaproteobacteria</taxon>
        <taxon>Enterobacterales</taxon>
        <taxon>Yersiniaceae</taxon>
        <taxon>Rouxiella</taxon>
    </lineage>
</organism>